<dbReference type="GO" id="GO:0005506">
    <property type="term" value="F:iron ion binding"/>
    <property type="evidence" value="ECO:0007669"/>
    <property type="project" value="TreeGrafter"/>
</dbReference>
<accession>A0A9Q3CQ67</accession>
<dbReference type="InterPro" id="IPR000361">
    <property type="entry name" value="ATAP_core_dom"/>
</dbReference>
<dbReference type="EMBL" id="AVOT02009294">
    <property type="protein sequence ID" value="MBW0487807.1"/>
    <property type="molecule type" value="Genomic_DNA"/>
</dbReference>
<comment type="similarity">
    <text evidence="1">Belongs to the HesB/IscA family.</text>
</comment>
<comment type="caution">
    <text evidence="3">The sequence shown here is derived from an EMBL/GenBank/DDBJ whole genome shotgun (WGS) entry which is preliminary data.</text>
</comment>
<name>A0A9Q3CQ67_9BASI</name>
<reference evidence="3" key="1">
    <citation type="submission" date="2021-03" db="EMBL/GenBank/DDBJ databases">
        <title>Draft genome sequence of rust myrtle Austropuccinia psidii MF-1, a brazilian biotype.</title>
        <authorList>
            <person name="Quecine M.C."/>
            <person name="Pachon D.M.R."/>
            <person name="Bonatelli M.L."/>
            <person name="Correr F.H."/>
            <person name="Franceschini L.M."/>
            <person name="Leite T.F."/>
            <person name="Margarido G.R.A."/>
            <person name="Almeida C.A."/>
            <person name="Ferrarezi J.A."/>
            <person name="Labate C.A."/>
        </authorList>
    </citation>
    <scope>NUCLEOTIDE SEQUENCE</scope>
    <source>
        <strain evidence="3">MF-1</strain>
    </source>
</reference>
<dbReference type="SUPFAM" id="SSF89360">
    <property type="entry name" value="HesB-like domain"/>
    <property type="match status" value="1"/>
</dbReference>
<sequence>MGVSRAQLDLLRRRPECISHWQLATQPPRIPPLLDRSSKMIAISSRFGRISQRTLLRSRHPGFSQLFFTASSPANLSHSNISIQPQSNRPSSIPFAKIISTPTQSIGEDSHARIIKPTGIKIMPSVVEQIERVRKIDNKPKEVLRLSVESGGCHGFQYKMAFTDSIGDDDFLFTIENRDGLIVVDESSLELMDGSTVDFATELIGSSFRIVDNPQSAGKGCGCGVSWELK</sequence>
<dbReference type="GO" id="GO:0051537">
    <property type="term" value="F:2 iron, 2 sulfur cluster binding"/>
    <property type="evidence" value="ECO:0007669"/>
    <property type="project" value="TreeGrafter"/>
</dbReference>
<dbReference type="InterPro" id="IPR035903">
    <property type="entry name" value="HesB-like_dom_sf"/>
</dbReference>
<dbReference type="Gene3D" id="2.60.300.12">
    <property type="entry name" value="HesB-like domain"/>
    <property type="match status" value="1"/>
</dbReference>
<dbReference type="GO" id="GO:0016226">
    <property type="term" value="P:iron-sulfur cluster assembly"/>
    <property type="evidence" value="ECO:0007669"/>
    <property type="project" value="InterPro"/>
</dbReference>
<dbReference type="OrthoDB" id="1938621at2759"/>
<evidence type="ECO:0000256" key="1">
    <source>
        <dbReference type="ARBA" id="ARBA00006718"/>
    </source>
</evidence>
<keyword evidence="4" id="KW-1185">Reference proteome</keyword>
<dbReference type="AlphaFoldDB" id="A0A9Q3CQ67"/>
<protein>
    <recommendedName>
        <fullName evidence="2">Core domain-containing protein</fullName>
    </recommendedName>
</protein>
<dbReference type="GO" id="GO:0051539">
    <property type="term" value="F:4 iron, 4 sulfur cluster binding"/>
    <property type="evidence" value="ECO:0007669"/>
    <property type="project" value="TreeGrafter"/>
</dbReference>
<gene>
    <name evidence="3" type="ORF">O181_027522</name>
</gene>
<dbReference type="InterPro" id="IPR016092">
    <property type="entry name" value="ATAP"/>
</dbReference>
<dbReference type="Pfam" id="PF01521">
    <property type="entry name" value="Fe-S_biosyn"/>
    <property type="match status" value="1"/>
</dbReference>
<dbReference type="NCBIfam" id="TIGR00049">
    <property type="entry name" value="iron-sulfur cluster assembly accessory protein"/>
    <property type="match status" value="1"/>
</dbReference>
<feature type="domain" description="Core" evidence="2">
    <location>
        <begin position="120"/>
        <end position="223"/>
    </location>
</feature>
<dbReference type="FunFam" id="2.60.300.12:FF:000010">
    <property type="entry name" value="Unplaced genomic scaffold supercont1.5, whole genome shotgun sequence"/>
    <property type="match status" value="1"/>
</dbReference>
<dbReference type="Proteomes" id="UP000765509">
    <property type="component" value="Unassembled WGS sequence"/>
</dbReference>
<dbReference type="GO" id="GO:0005739">
    <property type="term" value="C:mitochondrion"/>
    <property type="evidence" value="ECO:0007669"/>
    <property type="project" value="TreeGrafter"/>
</dbReference>
<dbReference type="PANTHER" id="PTHR43011:SF1">
    <property type="entry name" value="IRON-SULFUR CLUSTER ASSEMBLY 2 HOMOLOG, MITOCHONDRIAL"/>
    <property type="match status" value="1"/>
</dbReference>
<organism evidence="3 4">
    <name type="scientific">Austropuccinia psidii MF-1</name>
    <dbReference type="NCBI Taxonomy" id="1389203"/>
    <lineage>
        <taxon>Eukaryota</taxon>
        <taxon>Fungi</taxon>
        <taxon>Dikarya</taxon>
        <taxon>Basidiomycota</taxon>
        <taxon>Pucciniomycotina</taxon>
        <taxon>Pucciniomycetes</taxon>
        <taxon>Pucciniales</taxon>
        <taxon>Sphaerophragmiaceae</taxon>
        <taxon>Austropuccinia</taxon>
    </lineage>
</organism>
<proteinExistence type="inferred from homology"/>
<evidence type="ECO:0000259" key="2">
    <source>
        <dbReference type="Pfam" id="PF01521"/>
    </source>
</evidence>
<evidence type="ECO:0000313" key="4">
    <source>
        <dbReference type="Proteomes" id="UP000765509"/>
    </source>
</evidence>
<dbReference type="PANTHER" id="PTHR43011">
    <property type="entry name" value="IRON-SULFUR CLUSTER ASSEMBLY 2 HOMOLOG, MITOCHONDRIAL"/>
    <property type="match status" value="1"/>
</dbReference>
<evidence type="ECO:0000313" key="3">
    <source>
        <dbReference type="EMBL" id="MBW0487807.1"/>
    </source>
</evidence>